<name>A0AAX0ATL0_CLOBE</name>
<proteinExistence type="predicted"/>
<comment type="caution">
    <text evidence="1">The sequence shown here is derived from an EMBL/GenBank/DDBJ whole genome shotgun (WGS) entry which is preliminary data.</text>
</comment>
<gene>
    <name evidence="1" type="ORF">B0H41_000049</name>
</gene>
<reference evidence="1" key="1">
    <citation type="submission" date="2020-05" db="EMBL/GenBank/DDBJ databases">
        <authorList>
            <person name="Brown S."/>
            <person name="Huntemann M."/>
            <person name="Clum A."/>
            <person name="Spunde A."/>
            <person name="Palaniappan K."/>
            <person name="Ritter S."/>
            <person name="Mikhailova N."/>
            <person name="Chen I.-M."/>
            <person name="Stamatis D."/>
            <person name="Reddy T."/>
            <person name="O'Malley R."/>
            <person name="Daum C."/>
            <person name="Shapiro N."/>
            <person name="Ivanova N."/>
            <person name="Kyrpides N."/>
            <person name="Woyke T."/>
        </authorList>
    </citation>
    <scope>NUCLEOTIDE SEQUENCE</scope>
    <source>
        <strain evidence="1">DJ080</strain>
    </source>
</reference>
<reference evidence="1" key="2">
    <citation type="journal article" date="2022" name="Nat. Biotechnol.">
        <title>Carbon-negative production of acetone and isopropanol by gas fermentation at industrial pilot scale.</title>
        <authorList>
            <person name="Liew F.E."/>
            <person name="Nogle R."/>
            <person name="Abdalla T."/>
            <person name="Rasor B.J."/>
            <person name="Canter C."/>
            <person name="Jensen R.O."/>
            <person name="Wang L."/>
            <person name="Strutz J."/>
            <person name="Chirania P."/>
            <person name="De Tissera S."/>
            <person name="Mueller A.P."/>
            <person name="Ruan Z."/>
            <person name="Gao A."/>
            <person name="Tran L."/>
            <person name="Engle N.L."/>
            <person name="Bromley J.C."/>
            <person name="Daniell J."/>
            <person name="Conrado R."/>
            <person name="Tschaplinski T.J."/>
            <person name="Giannone R.J."/>
            <person name="Hettich R.L."/>
            <person name="Karim A.S."/>
            <person name="Simpson S.D."/>
            <person name="Brown S.D."/>
            <person name="Leang C."/>
            <person name="Jewett M.C."/>
            <person name="Kopke M."/>
        </authorList>
    </citation>
    <scope>NUCLEOTIDE SEQUENCE</scope>
    <source>
        <strain evidence="1">DJ080</strain>
    </source>
</reference>
<protein>
    <recommendedName>
        <fullName evidence="3">Cytoplasmic protein</fullName>
    </recommendedName>
</protein>
<dbReference type="EMBL" id="JABSWW010000001">
    <property type="protein sequence ID" value="NRT86370.1"/>
    <property type="molecule type" value="Genomic_DNA"/>
</dbReference>
<dbReference type="AlphaFoldDB" id="A0AAX0ATL0"/>
<accession>A0AAX0ATL0</accession>
<sequence length="412" mass="47884">MIKNFFHQKLEVSELQKINNTDILFKVKNGHGKLKKKYVKDKNDNIKEAYFLGNTPLVMTNSQYCPTCSVLIQLAEGREKVDSEVIKIINNINSVQNVEDGFHKIKPILSLLEDGYYVLKEIELVPTDGEGNYFWKLDGASQNYNASADLYYDCKCVVGEPKFMVPSQGMECYNQERVDYYREKIRNGEKLFGIAIELRGFMALLIDGHHKATAAYLEGKTLGCITIINPYLYRYENGKEGISYLDEEIPFSKLDSGKEIKEFINNRKSDKNNYQEIILENKYSSSINLRSPKIEFIDYKTFALSTLAEDTSDNKILELLNYKGEDPIEELEYIFYKLEVNNKPKARELSFKIINKEEFQSLWGICINFLTQYSDEEVQDLFVNFLVESDAHNCIGYDYMKNMIDNYFRNIL</sequence>
<dbReference type="Proteomes" id="UP001193748">
    <property type="component" value="Unassembled WGS sequence"/>
</dbReference>
<evidence type="ECO:0000313" key="2">
    <source>
        <dbReference type="Proteomes" id="UP001193748"/>
    </source>
</evidence>
<evidence type="ECO:0000313" key="1">
    <source>
        <dbReference type="EMBL" id="NRT86370.1"/>
    </source>
</evidence>
<organism evidence="1 2">
    <name type="scientific">Clostridium beijerinckii</name>
    <name type="common">Clostridium MP</name>
    <dbReference type="NCBI Taxonomy" id="1520"/>
    <lineage>
        <taxon>Bacteria</taxon>
        <taxon>Bacillati</taxon>
        <taxon>Bacillota</taxon>
        <taxon>Clostridia</taxon>
        <taxon>Eubacteriales</taxon>
        <taxon>Clostridiaceae</taxon>
        <taxon>Clostridium</taxon>
    </lineage>
</organism>
<evidence type="ECO:0008006" key="3">
    <source>
        <dbReference type="Google" id="ProtNLM"/>
    </source>
</evidence>